<protein>
    <submittedName>
        <fullName evidence="1">Uncharacterized protein</fullName>
    </submittedName>
</protein>
<proteinExistence type="predicted"/>
<evidence type="ECO:0000313" key="1">
    <source>
        <dbReference type="EMBL" id="KAF4342136.1"/>
    </source>
</evidence>
<reference evidence="1" key="2">
    <citation type="submission" date="2020-02" db="EMBL/GenBank/DDBJ databases">
        <title>Identification and distribution of gene clusters putatively required for synthesis of sphingolipid metabolism inhibitors in phylogenetically diverse species of the filamentous fungus Fusarium.</title>
        <authorList>
            <person name="Kim H.-S."/>
            <person name="Busman M."/>
            <person name="Brown D.W."/>
            <person name="Divon H."/>
            <person name="Uhlig S."/>
            <person name="Proctor R.H."/>
        </authorList>
    </citation>
    <scope>NUCLEOTIDE SEQUENCE</scope>
    <source>
        <strain evidence="1">NRRL 25174</strain>
    </source>
</reference>
<sequence>MASTNDKEELSVLHGVVRYRLARDSNGQTTIGAKWVSTRIANAGQTGTGHTVRQITSPSNDMSEAGFEGDWAIEYFGPDGQLAVTPFLLKLTKNGEVSKREWFDRRQRMSLECHFGYSMQSVIDYASRFIMANGVSRMVIQSWKALVSRKQDS</sequence>
<comment type="caution">
    <text evidence="1">The sequence shown here is derived from an EMBL/GenBank/DDBJ whole genome shotgun (WGS) entry which is preliminary data.</text>
</comment>
<keyword evidence="2" id="KW-1185">Reference proteome</keyword>
<accession>A0A9P5AP43</accession>
<organism evidence="1 2">
    <name type="scientific">Fusarium beomiforme</name>
    <dbReference type="NCBI Taxonomy" id="44412"/>
    <lineage>
        <taxon>Eukaryota</taxon>
        <taxon>Fungi</taxon>
        <taxon>Dikarya</taxon>
        <taxon>Ascomycota</taxon>
        <taxon>Pezizomycotina</taxon>
        <taxon>Sordariomycetes</taxon>
        <taxon>Hypocreomycetidae</taxon>
        <taxon>Hypocreales</taxon>
        <taxon>Nectriaceae</taxon>
        <taxon>Fusarium</taxon>
        <taxon>Fusarium burgessii species complex</taxon>
    </lineage>
</organism>
<gene>
    <name evidence="1" type="ORF">FBEOM_3938</name>
</gene>
<dbReference type="EMBL" id="PVQB02000157">
    <property type="protein sequence ID" value="KAF4342136.1"/>
    <property type="molecule type" value="Genomic_DNA"/>
</dbReference>
<dbReference type="OrthoDB" id="5278754at2759"/>
<dbReference type="Proteomes" id="UP000730481">
    <property type="component" value="Unassembled WGS sequence"/>
</dbReference>
<dbReference type="AlphaFoldDB" id="A0A9P5AP43"/>
<name>A0A9P5AP43_9HYPO</name>
<evidence type="ECO:0000313" key="2">
    <source>
        <dbReference type="Proteomes" id="UP000730481"/>
    </source>
</evidence>
<reference evidence="1" key="1">
    <citation type="journal article" date="2017" name="Mycologia">
        <title>Fusarium algeriense, sp. nov., a novel toxigenic crown rot pathogen of durum wheat from Algeria is nested in the Fusarium burgessii species complex.</title>
        <authorList>
            <person name="Laraba I."/>
            <person name="Keddad A."/>
            <person name="Boureghda H."/>
            <person name="Abdallah N."/>
            <person name="Vaughan M.M."/>
            <person name="Proctor R.H."/>
            <person name="Busman M."/>
            <person name="O'Donnell K."/>
        </authorList>
    </citation>
    <scope>NUCLEOTIDE SEQUENCE</scope>
    <source>
        <strain evidence="1">NRRL 25174</strain>
    </source>
</reference>